<dbReference type="InterPro" id="IPR045210">
    <property type="entry name" value="RING-Ubox_PUB"/>
</dbReference>
<organism evidence="9">
    <name type="scientific">Spirodela intermedia</name>
    <name type="common">Intermediate duckweed</name>
    <dbReference type="NCBI Taxonomy" id="51605"/>
    <lineage>
        <taxon>Eukaryota</taxon>
        <taxon>Viridiplantae</taxon>
        <taxon>Streptophyta</taxon>
        <taxon>Embryophyta</taxon>
        <taxon>Tracheophyta</taxon>
        <taxon>Spermatophyta</taxon>
        <taxon>Magnoliopsida</taxon>
        <taxon>Liliopsida</taxon>
        <taxon>Araceae</taxon>
        <taxon>Lemnoideae</taxon>
        <taxon>Spirodela</taxon>
    </lineage>
</organism>
<dbReference type="PANTHER" id="PTHR23315:SF253">
    <property type="entry name" value="U-BOX DOMAIN-CONTAINING PROTEIN 9"/>
    <property type="match status" value="1"/>
</dbReference>
<protein>
    <recommendedName>
        <fullName evidence="3">RING-type E3 ubiquitin transferase</fullName>
        <ecNumber evidence="3">2.3.2.27</ecNumber>
    </recommendedName>
</protein>
<dbReference type="Gene3D" id="3.30.40.10">
    <property type="entry name" value="Zinc/RING finger domain, C3HC4 (zinc finger)"/>
    <property type="match status" value="1"/>
</dbReference>
<sequence length="433" mass="46919">MEKLAEGELKMELRRLADAIAGGEPSMDDAAAAEALDRASMVLSALREHKFGCQRKGGGVGVSGKGMRSSISPQQRKPSPAAGKGAVPEHFLCPISSEIMKEPVVLATGETYDRPFIQAWLNAGHRTCPRTEQVLVHCFLTPNHILRRMISEWCDSHGVDLPRGTLSTAATTPPASSPKKISFPSVSEQKNAVRELRLLTKRRPSFRTLLGENPDAIPRLLSLLSSSELRQHPEMQEDVVTTILNISIHDNNKKVVGENPQAIPLLIDALRTGNMETRSNAAAALPVAKKDAASAIFNLCVAHDNRSRAVKEGAVRVLLKTVTEQTLVDESLAILAMLAGNQEAVEDMGSNGGVPSLLGIIKESTCGRNRENSAVVLHSICINDRTKLREVREEEDLNGTISQLAQNGTSRARRKAAGILERMNRTRGVAHSV</sequence>
<evidence type="ECO:0000256" key="4">
    <source>
        <dbReference type="ARBA" id="ARBA00022679"/>
    </source>
</evidence>
<evidence type="ECO:0000259" key="8">
    <source>
        <dbReference type="PROSITE" id="PS51698"/>
    </source>
</evidence>
<dbReference type="PANTHER" id="PTHR23315">
    <property type="entry name" value="U BOX DOMAIN-CONTAINING"/>
    <property type="match status" value="1"/>
</dbReference>
<dbReference type="AlphaFoldDB" id="A0A7I8IRR0"/>
<dbReference type="EMBL" id="LR743592">
    <property type="protein sequence ID" value="CAA2620105.1"/>
    <property type="molecule type" value="Genomic_DNA"/>
</dbReference>
<feature type="region of interest" description="Disordered" evidence="7">
    <location>
        <begin position="165"/>
        <end position="186"/>
    </location>
</feature>
<dbReference type="GO" id="GO:0016567">
    <property type="term" value="P:protein ubiquitination"/>
    <property type="evidence" value="ECO:0007669"/>
    <property type="project" value="UniProtKB-UniPathway"/>
</dbReference>
<dbReference type="Proteomes" id="UP001189122">
    <property type="component" value="Unassembled WGS sequence"/>
</dbReference>
<gene>
    <name evidence="9" type="ORF">SI7747_05006274</name>
</gene>
<keyword evidence="10" id="KW-1185">Reference proteome</keyword>
<dbReference type="InterPro" id="IPR003613">
    <property type="entry name" value="Ubox_domain"/>
</dbReference>
<accession>A0A7I8IRR0</accession>
<comment type="pathway">
    <text evidence="2">Protein modification; protein ubiquitination.</text>
</comment>
<feature type="compositionally biased region" description="Low complexity" evidence="7">
    <location>
        <begin position="167"/>
        <end position="178"/>
    </location>
</feature>
<proteinExistence type="predicted"/>
<evidence type="ECO:0000256" key="3">
    <source>
        <dbReference type="ARBA" id="ARBA00012483"/>
    </source>
</evidence>
<dbReference type="SUPFAM" id="SSF48371">
    <property type="entry name" value="ARM repeat"/>
    <property type="match status" value="1"/>
</dbReference>
<dbReference type="PROSITE" id="PS51698">
    <property type="entry name" value="U_BOX"/>
    <property type="match status" value="1"/>
</dbReference>
<evidence type="ECO:0000256" key="6">
    <source>
        <dbReference type="PROSITE-ProRule" id="PRU00259"/>
    </source>
</evidence>
<keyword evidence="5" id="KW-0833">Ubl conjugation pathway</keyword>
<dbReference type="InterPro" id="IPR016024">
    <property type="entry name" value="ARM-type_fold"/>
</dbReference>
<dbReference type="GO" id="GO:0061630">
    <property type="term" value="F:ubiquitin protein ligase activity"/>
    <property type="evidence" value="ECO:0007669"/>
    <property type="project" value="UniProtKB-EC"/>
</dbReference>
<dbReference type="InterPro" id="IPR013083">
    <property type="entry name" value="Znf_RING/FYVE/PHD"/>
</dbReference>
<evidence type="ECO:0000256" key="7">
    <source>
        <dbReference type="SAM" id="MobiDB-lite"/>
    </source>
</evidence>
<name>A0A7I8IRR0_SPIIN</name>
<dbReference type="Pfam" id="PF04564">
    <property type="entry name" value="U-box"/>
    <property type="match status" value="1"/>
</dbReference>
<keyword evidence="4" id="KW-0808">Transferase</keyword>
<feature type="domain" description="U-box" evidence="8">
    <location>
        <begin position="86"/>
        <end position="160"/>
    </location>
</feature>
<evidence type="ECO:0000256" key="2">
    <source>
        <dbReference type="ARBA" id="ARBA00004906"/>
    </source>
</evidence>
<feature type="repeat" description="ARM" evidence="6">
    <location>
        <begin position="215"/>
        <end position="256"/>
    </location>
</feature>
<dbReference type="Gene3D" id="1.25.10.10">
    <property type="entry name" value="Leucine-rich Repeat Variant"/>
    <property type="match status" value="2"/>
</dbReference>
<evidence type="ECO:0000313" key="9">
    <source>
        <dbReference type="EMBL" id="CAA2620105.1"/>
    </source>
</evidence>
<dbReference type="SMART" id="SM00504">
    <property type="entry name" value="Ubox"/>
    <property type="match status" value="1"/>
</dbReference>
<comment type="catalytic activity">
    <reaction evidence="1">
        <text>S-ubiquitinyl-[E2 ubiquitin-conjugating enzyme]-L-cysteine + [acceptor protein]-L-lysine = [E2 ubiquitin-conjugating enzyme]-L-cysteine + N(6)-ubiquitinyl-[acceptor protein]-L-lysine.</text>
        <dbReference type="EC" id="2.3.2.27"/>
    </reaction>
</comment>
<dbReference type="EC" id="2.3.2.27" evidence="3"/>
<dbReference type="PROSITE" id="PS50176">
    <property type="entry name" value="ARM_REPEAT"/>
    <property type="match status" value="1"/>
</dbReference>
<feature type="region of interest" description="Disordered" evidence="7">
    <location>
        <begin position="57"/>
        <end position="85"/>
    </location>
</feature>
<dbReference type="EMBL" id="CACRZD030000005">
    <property type="protein sequence ID" value="CAA6659854.1"/>
    <property type="molecule type" value="Genomic_DNA"/>
</dbReference>
<evidence type="ECO:0000256" key="5">
    <source>
        <dbReference type="ARBA" id="ARBA00022786"/>
    </source>
</evidence>
<evidence type="ECO:0000256" key="1">
    <source>
        <dbReference type="ARBA" id="ARBA00000900"/>
    </source>
</evidence>
<reference evidence="9 10" key="1">
    <citation type="submission" date="2019-12" db="EMBL/GenBank/DDBJ databases">
        <authorList>
            <person name="Scholz U."/>
            <person name="Mascher M."/>
            <person name="Fiebig A."/>
        </authorList>
    </citation>
    <scope>NUCLEOTIDE SEQUENCE</scope>
</reference>
<dbReference type="InterPro" id="IPR000225">
    <property type="entry name" value="Armadillo"/>
</dbReference>
<evidence type="ECO:0000313" key="10">
    <source>
        <dbReference type="Proteomes" id="UP001189122"/>
    </source>
</evidence>
<dbReference type="SUPFAM" id="SSF57850">
    <property type="entry name" value="RING/U-box"/>
    <property type="match status" value="1"/>
</dbReference>
<dbReference type="CDD" id="cd16664">
    <property type="entry name" value="RING-Ubox_PUB"/>
    <property type="match status" value="1"/>
</dbReference>
<dbReference type="UniPathway" id="UPA00143"/>
<dbReference type="InterPro" id="IPR011989">
    <property type="entry name" value="ARM-like"/>
</dbReference>